<organism evidence="1 2">
    <name type="scientific">Cinchona calisaya</name>
    <dbReference type="NCBI Taxonomy" id="153742"/>
    <lineage>
        <taxon>Eukaryota</taxon>
        <taxon>Viridiplantae</taxon>
        <taxon>Streptophyta</taxon>
        <taxon>Embryophyta</taxon>
        <taxon>Tracheophyta</taxon>
        <taxon>Spermatophyta</taxon>
        <taxon>Magnoliopsida</taxon>
        <taxon>eudicotyledons</taxon>
        <taxon>Gunneridae</taxon>
        <taxon>Pentapetalae</taxon>
        <taxon>asterids</taxon>
        <taxon>lamiids</taxon>
        <taxon>Gentianales</taxon>
        <taxon>Rubiaceae</taxon>
        <taxon>Cinchonoideae</taxon>
        <taxon>Cinchoneae</taxon>
        <taxon>Cinchona</taxon>
    </lineage>
</organism>
<evidence type="ECO:0000313" key="2">
    <source>
        <dbReference type="Proteomes" id="UP001630127"/>
    </source>
</evidence>
<comment type="caution">
    <text evidence="1">The sequence shown here is derived from an EMBL/GenBank/DDBJ whole genome shotgun (WGS) entry which is preliminary data.</text>
</comment>
<name>A0ABD3AJ41_9GENT</name>
<proteinExistence type="predicted"/>
<dbReference type="PANTHER" id="PTHR48203">
    <property type="entry name" value="BNAC01G40110D PROTEIN"/>
    <property type="match status" value="1"/>
</dbReference>
<dbReference type="AlphaFoldDB" id="A0ABD3AJ41"/>
<evidence type="ECO:0000313" key="1">
    <source>
        <dbReference type="EMBL" id="KAL3531187.1"/>
    </source>
</evidence>
<dbReference type="PANTHER" id="PTHR48203:SF1">
    <property type="entry name" value="VACUOLAR PROTEIN SORTING-ASSOCIATED PROTEIN 62"/>
    <property type="match status" value="1"/>
</dbReference>
<gene>
    <name evidence="1" type="ORF">ACH5RR_010509</name>
</gene>
<dbReference type="EMBL" id="JBJUIK010000004">
    <property type="protein sequence ID" value="KAL3531187.1"/>
    <property type="molecule type" value="Genomic_DNA"/>
</dbReference>
<dbReference type="Pfam" id="PF06101">
    <property type="entry name" value="Vps62"/>
    <property type="match status" value="1"/>
</dbReference>
<sequence>MLSSCPAKPIYNYMPALSNDKDTSSRLLWRQGVEVFQVVGFGSPETSFKLGKLMSCSPCQNFHASPFPLMMISRRDTNWPKNLTSTDQQEENNYALISSNANGGLVQFNSGASQKEFPRFSSTTSTKYEATVLAIAPECDLGRGFANGTIKLGEIEVCQITKFEFIWGCNLSRDRKQGVSFYKPVEIPDGFFSLGHYCQSIEKPFRGFFVVAREVFNYKRGDPSICNPHHLPALKNPEDYTLIWRSDDGSEEHFDGCGYFWLPQPSEGYKALGFAVTNKPEKPKLEEFKCVRADLTDECEVYQLLVNTASKFLQVSFGVWSTRPRHRGMLGRGVSSLNRYLFLRQLLVLG</sequence>
<reference evidence="1 2" key="1">
    <citation type="submission" date="2024-11" db="EMBL/GenBank/DDBJ databases">
        <title>A near-complete genome assembly of Cinchona calisaya.</title>
        <authorList>
            <person name="Lian D.C."/>
            <person name="Zhao X.W."/>
            <person name="Wei L."/>
        </authorList>
    </citation>
    <scope>NUCLEOTIDE SEQUENCE [LARGE SCALE GENOMIC DNA]</scope>
    <source>
        <tissue evidence="1">Nenye</tissue>
    </source>
</reference>
<accession>A0ABD3AJ41</accession>
<protein>
    <submittedName>
        <fullName evidence="1">Uncharacterized protein</fullName>
    </submittedName>
</protein>
<dbReference type="Proteomes" id="UP001630127">
    <property type="component" value="Unassembled WGS sequence"/>
</dbReference>
<keyword evidence="2" id="KW-1185">Reference proteome</keyword>
<dbReference type="InterPro" id="IPR009291">
    <property type="entry name" value="Vps62"/>
</dbReference>